<evidence type="ECO:0000313" key="2">
    <source>
        <dbReference type="EMBL" id="KAF0562268.1"/>
    </source>
</evidence>
<evidence type="ECO:0000313" key="3">
    <source>
        <dbReference type="Proteomes" id="UP000439903"/>
    </source>
</evidence>
<dbReference type="AlphaFoldDB" id="A0A8H4B5P5"/>
<dbReference type="EMBL" id="WTPW01000002">
    <property type="protein sequence ID" value="KAF0562268.1"/>
    <property type="molecule type" value="Genomic_DNA"/>
</dbReference>
<accession>A0A8H4B5P5</accession>
<comment type="caution">
    <text evidence="2">The sequence shown here is derived from an EMBL/GenBank/DDBJ whole genome shotgun (WGS) entry which is preliminary data.</text>
</comment>
<organism evidence="2 3">
    <name type="scientific">Gigaspora margarita</name>
    <dbReference type="NCBI Taxonomy" id="4874"/>
    <lineage>
        <taxon>Eukaryota</taxon>
        <taxon>Fungi</taxon>
        <taxon>Fungi incertae sedis</taxon>
        <taxon>Mucoromycota</taxon>
        <taxon>Glomeromycotina</taxon>
        <taxon>Glomeromycetes</taxon>
        <taxon>Diversisporales</taxon>
        <taxon>Gigasporaceae</taxon>
        <taxon>Gigaspora</taxon>
    </lineage>
</organism>
<feature type="region of interest" description="Disordered" evidence="1">
    <location>
        <begin position="46"/>
        <end position="67"/>
    </location>
</feature>
<keyword evidence="3" id="KW-1185">Reference proteome</keyword>
<reference evidence="2 3" key="1">
    <citation type="journal article" date="2019" name="Environ. Microbiol.">
        <title>At the nexus of three kingdoms: the genome of the mycorrhizal fungus Gigaspora margarita provides insights into plant, endobacterial and fungal interactions.</title>
        <authorList>
            <person name="Venice F."/>
            <person name="Ghignone S."/>
            <person name="Salvioli di Fossalunga A."/>
            <person name="Amselem J."/>
            <person name="Novero M."/>
            <person name="Xianan X."/>
            <person name="Sedzielewska Toro K."/>
            <person name="Morin E."/>
            <person name="Lipzen A."/>
            <person name="Grigoriev I.V."/>
            <person name="Henrissat B."/>
            <person name="Martin F.M."/>
            <person name="Bonfante P."/>
        </authorList>
    </citation>
    <scope>NUCLEOTIDE SEQUENCE [LARGE SCALE GENOMIC DNA]</scope>
    <source>
        <strain evidence="2 3">BEG34</strain>
    </source>
</reference>
<evidence type="ECO:0000256" key="1">
    <source>
        <dbReference type="SAM" id="MobiDB-lite"/>
    </source>
</evidence>
<protein>
    <submittedName>
        <fullName evidence="2">Uncharacterized protein</fullName>
    </submittedName>
</protein>
<gene>
    <name evidence="2" type="ORF">F8M41_000044</name>
</gene>
<dbReference type="Proteomes" id="UP000439903">
    <property type="component" value="Unassembled WGS sequence"/>
</dbReference>
<proteinExistence type="predicted"/>
<sequence>MEFVFGFGSGASSFEPWVMPEFQNLTEIGSGANCFEDEMEYGSGASCSEDEMEYGSGASCSEDESISTGFSEYKSIRTEYR</sequence>
<name>A0A8H4B5P5_GIGMA</name>